<reference evidence="3" key="1">
    <citation type="submission" date="2019-03" db="EMBL/GenBank/DDBJ databases">
        <title>Single cell metagenomics reveals metabolic interactions within the superorganism composed of flagellate Streblomastix strix and complex community of Bacteroidetes bacteria on its surface.</title>
        <authorList>
            <person name="Treitli S.C."/>
            <person name="Kolisko M."/>
            <person name="Husnik F."/>
            <person name="Keeling P."/>
            <person name="Hampl V."/>
        </authorList>
    </citation>
    <scope>NUCLEOTIDE SEQUENCE</scope>
    <source>
        <strain evidence="3">STM</strain>
    </source>
</reference>
<dbReference type="EMBL" id="SNRY01008442">
    <property type="protein sequence ID" value="KAA6308529.1"/>
    <property type="molecule type" value="Genomic_DNA"/>
</dbReference>
<dbReference type="GO" id="GO:0043565">
    <property type="term" value="F:sequence-specific DNA binding"/>
    <property type="evidence" value="ECO:0007669"/>
    <property type="project" value="InterPro"/>
</dbReference>
<feature type="domain" description="HTH araC/xylS-type" evidence="2">
    <location>
        <begin position="196"/>
        <end position="260"/>
    </location>
</feature>
<dbReference type="Gene3D" id="1.10.10.60">
    <property type="entry name" value="Homeodomain-like"/>
    <property type="match status" value="1"/>
</dbReference>
<organism evidence="3">
    <name type="scientific">termite gut metagenome</name>
    <dbReference type="NCBI Taxonomy" id="433724"/>
    <lineage>
        <taxon>unclassified sequences</taxon>
        <taxon>metagenomes</taxon>
        <taxon>organismal metagenomes</taxon>
    </lineage>
</organism>
<feature type="non-terminal residue" evidence="3">
    <location>
        <position position="260"/>
    </location>
</feature>
<accession>A0A5J4PJ09</accession>
<comment type="caution">
    <text evidence="3">The sequence shown here is derived from an EMBL/GenBank/DDBJ whole genome shotgun (WGS) entry which is preliminary data.</text>
</comment>
<keyword evidence="1" id="KW-0238">DNA-binding</keyword>
<dbReference type="PROSITE" id="PS01124">
    <property type="entry name" value="HTH_ARAC_FAMILY_2"/>
    <property type="match status" value="1"/>
</dbReference>
<dbReference type="InterPro" id="IPR018060">
    <property type="entry name" value="HTH_AraC"/>
</dbReference>
<evidence type="ECO:0000313" key="3">
    <source>
        <dbReference type="EMBL" id="KAA6308529.1"/>
    </source>
</evidence>
<dbReference type="GO" id="GO:0003700">
    <property type="term" value="F:DNA-binding transcription factor activity"/>
    <property type="evidence" value="ECO:0007669"/>
    <property type="project" value="InterPro"/>
</dbReference>
<evidence type="ECO:0000259" key="2">
    <source>
        <dbReference type="PROSITE" id="PS01124"/>
    </source>
</evidence>
<dbReference type="PANTHER" id="PTHR43280">
    <property type="entry name" value="ARAC-FAMILY TRANSCRIPTIONAL REGULATOR"/>
    <property type="match status" value="1"/>
</dbReference>
<proteinExistence type="predicted"/>
<protein>
    <recommendedName>
        <fullName evidence="2">HTH araC/xylS-type domain-containing protein</fullName>
    </recommendedName>
</protein>
<gene>
    <name evidence="3" type="ORF">EZS27_039823</name>
</gene>
<dbReference type="AlphaFoldDB" id="A0A5J4PJ09"/>
<name>A0A5J4PJ09_9ZZZZ</name>
<evidence type="ECO:0000256" key="1">
    <source>
        <dbReference type="ARBA" id="ARBA00023125"/>
    </source>
</evidence>
<dbReference type="InterPro" id="IPR037923">
    <property type="entry name" value="HTH-like"/>
</dbReference>
<dbReference type="SUPFAM" id="SSF51215">
    <property type="entry name" value="Regulatory protein AraC"/>
    <property type="match status" value="1"/>
</dbReference>
<dbReference type="PANTHER" id="PTHR43280:SF32">
    <property type="entry name" value="TRANSCRIPTIONAL REGULATORY PROTEIN"/>
    <property type="match status" value="1"/>
</dbReference>
<sequence length="260" mass="30214">MKNYPIIIENYPVALNPQKLKALDGNRFVIFNDLNSVPLYSNHSQKADVTMAYVCLRGHIRMNIDSKEYTITPGMMTILLPDHYIQHLEAGKDFVGVFLSLSRTLTREIFPQLSVLFFFILNAKNTPCIHLKENELNLFMEYSTFLWKKITTEYSADSRQDILSGLLRALFYEINNIQRKHCMKNWGKSPKEKLFLQFVNELEQTLKTERNVSYYAKKLSVSSKHLSETVKEITGKPTGEWINYFVILEAKTLLLSSQKN</sequence>